<sequence length="67" mass="7145">MRGLSWRSTSVEKSAVQTAGTSTLVTSCSTKHQRGTHPTTASLSLVVTTQMPLTYKPPMYLAVGPAH</sequence>
<comment type="caution">
    <text evidence="2">The sequence shown here is derived from an EMBL/GenBank/DDBJ whole genome shotgun (WGS) entry which is preliminary data.</text>
</comment>
<organism evidence="2 3">
    <name type="scientific">Solea senegalensis</name>
    <name type="common">Senegalese sole</name>
    <dbReference type="NCBI Taxonomy" id="28829"/>
    <lineage>
        <taxon>Eukaryota</taxon>
        <taxon>Metazoa</taxon>
        <taxon>Chordata</taxon>
        <taxon>Craniata</taxon>
        <taxon>Vertebrata</taxon>
        <taxon>Euteleostomi</taxon>
        <taxon>Actinopterygii</taxon>
        <taxon>Neopterygii</taxon>
        <taxon>Teleostei</taxon>
        <taxon>Neoteleostei</taxon>
        <taxon>Acanthomorphata</taxon>
        <taxon>Carangaria</taxon>
        <taxon>Pleuronectiformes</taxon>
        <taxon>Pleuronectoidei</taxon>
        <taxon>Soleidae</taxon>
        <taxon>Solea</taxon>
    </lineage>
</organism>
<gene>
    <name evidence="2" type="ORF">JOB18_005106</name>
</gene>
<feature type="region of interest" description="Disordered" evidence="1">
    <location>
        <begin position="1"/>
        <end position="22"/>
    </location>
</feature>
<evidence type="ECO:0000256" key="1">
    <source>
        <dbReference type="SAM" id="MobiDB-lite"/>
    </source>
</evidence>
<dbReference type="EMBL" id="JAGKHQ010000329">
    <property type="protein sequence ID" value="KAG7470180.1"/>
    <property type="molecule type" value="Genomic_DNA"/>
</dbReference>
<reference evidence="2 3" key="1">
    <citation type="journal article" date="2021" name="Sci. Rep.">
        <title>Chromosome anchoring in Senegalese sole (Solea senegalensis) reveals sex-associated markers and genome rearrangements in flatfish.</title>
        <authorList>
            <person name="Guerrero-Cozar I."/>
            <person name="Gomez-Garrido J."/>
            <person name="Berbel C."/>
            <person name="Martinez-Blanch J.F."/>
            <person name="Alioto T."/>
            <person name="Claros M.G."/>
            <person name="Gagnaire P.A."/>
            <person name="Manchado M."/>
        </authorList>
    </citation>
    <scope>NUCLEOTIDE SEQUENCE [LARGE SCALE GENOMIC DNA]</scope>
    <source>
        <strain evidence="2">Sse05_10M</strain>
    </source>
</reference>
<dbReference type="PROSITE" id="PS51257">
    <property type="entry name" value="PROKAR_LIPOPROTEIN"/>
    <property type="match status" value="1"/>
</dbReference>
<dbReference type="Proteomes" id="UP000693946">
    <property type="component" value="Unassembled WGS sequence"/>
</dbReference>
<name>A0AAV6PLR4_SOLSE</name>
<evidence type="ECO:0000313" key="2">
    <source>
        <dbReference type="EMBL" id="KAG7470180.1"/>
    </source>
</evidence>
<evidence type="ECO:0000313" key="3">
    <source>
        <dbReference type="Proteomes" id="UP000693946"/>
    </source>
</evidence>
<protein>
    <submittedName>
        <fullName evidence="2">Uncharacterized protein</fullName>
    </submittedName>
</protein>
<dbReference type="AlphaFoldDB" id="A0AAV6PLR4"/>
<accession>A0AAV6PLR4</accession>
<proteinExistence type="predicted"/>
<keyword evidence="3" id="KW-1185">Reference proteome</keyword>